<dbReference type="SUPFAM" id="SSF54292">
    <property type="entry name" value="2Fe-2S ferredoxin-like"/>
    <property type="match status" value="1"/>
</dbReference>
<proteinExistence type="inferred from homology"/>
<evidence type="ECO:0000256" key="1">
    <source>
        <dbReference type="ARBA" id="ARBA00010914"/>
    </source>
</evidence>
<evidence type="ECO:0000313" key="8">
    <source>
        <dbReference type="EMBL" id="OAF99829.1"/>
    </source>
</evidence>
<dbReference type="GO" id="GO:0009055">
    <property type="term" value="F:electron transfer activity"/>
    <property type="evidence" value="ECO:0007669"/>
    <property type="project" value="TreeGrafter"/>
</dbReference>
<keyword evidence="3" id="KW-0479">Metal-binding</keyword>
<comment type="similarity">
    <text evidence="1">Belongs to the adrenodoxin/putidaredoxin family.</text>
</comment>
<evidence type="ECO:0000259" key="7">
    <source>
        <dbReference type="Pfam" id="PF00111"/>
    </source>
</evidence>
<sequence>MPFLLHLRKCQAKLGPTFSRQAIQPVRSPWKRKAVTGTGAIWEWKEGNLGIGGLVRASLALPPTMGTERQKAHMCTTATPEPYADDQAPVPAISPPFPRDGPAPVPAMPPPFAPPDELDSVADGVSARADSPITITFIDAQGNVTPTSVTPSADGEDTLLSLAQDHNVAVLGTCCGECSCSTCHMAAVQNAVSMGAIATQEEMDMLEAAGNMTNTSRLGCQVRLDNRQMDGLVVQVMHPAPGPSQGVGTTLLGEEVHAPDQDPAR</sequence>
<dbReference type="Gene3D" id="3.10.20.30">
    <property type="match status" value="1"/>
</dbReference>
<dbReference type="STRING" id="1460663.A0A177BZQ7"/>
<evidence type="ECO:0000256" key="3">
    <source>
        <dbReference type="ARBA" id="ARBA00022723"/>
    </source>
</evidence>
<dbReference type="GO" id="GO:0046872">
    <property type="term" value="F:metal ion binding"/>
    <property type="evidence" value="ECO:0007669"/>
    <property type="project" value="UniProtKB-KW"/>
</dbReference>
<dbReference type="PANTHER" id="PTHR23426:SF65">
    <property type="entry name" value="FERREDOXIN-2, MITOCHONDRIAL"/>
    <property type="match status" value="1"/>
</dbReference>
<protein>
    <recommendedName>
        <fullName evidence="7">2Fe-2S ferredoxin-type domain-containing protein</fullName>
    </recommendedName>
</protein>
<dbReference type="InParanoid" id="A0A177BZQ7"/>
<dbReference type="RefSeq" id="XP_018030195.1">
    <property type="nucleotide sequence ID" value="XM_018185286.1"/>
</dbReference>
<dbReference type="InterPro" id="IPR012675">
    <property type="entry name" value="Beta-grasp_dom_sf"/>
</dbReference>
<feature type="domain" description="2Fe-2S ferredoxin-type" evidence="7">
    <location>
        <begin position="150"/>
        <end position="224"/>
    </location>
</feature>
<comment type="cofactor">
    <cofactor evidence="6">
        <name>[2Fe-2S] cluster</name>
        <dbReference type="ChEBI" id="CHEBI:190135"/>
    </cofactor>
</comment>
<dbReference type="OrthoDB" id="268593at2759"/>
<dbReference type="GO" id="GO:0005739">
    <property type="term" value="C:mitochondrion"/>
    <property type="evidence" value="ECO:0007669"/>
    <property type="project" value="TreeGrafter"/>
</dbReference>
<dbReference type="GO" id="GO:0140647">
    <property type="term" value="P:P450-containing electron transport chain"/>
    <property type="evidence" value="ECO:0007669"/>
    <property type="project" value="InterPro"/>
</dbReference>
<dbReference type="AlphaFoldDB" id="A0A177BZQ7"/>
<dbReference type="InterPro" id="IPR001055">
    <property type="entry name" value="Adrenodoxin-like"/>
</dbReference>
<evidence type="ECO:0000256" key="4">
    <source>
        <dbReference type="ARBA" id="ARBA00023004"/>
    </source>
</evidence>
<dbReference type="CDD" id="cd00207">
    <property type="entry name" value="fer2"/>
    <property type="match status" value="1"/>
</dbReference>
<name>A0A177BZQ7_9PLEO</name>
<gene>
    <name evidence="8" type="ORF">CC84DRAFT_1264171</name>
</gene>
<accession>A0A177BZQ7</accession>
<keyword evidence="4" id="KW-0408">Iron</keyword>
<evidence type="ECO:0000313" key="9">
    <source>
        <dbReference type="Proteomes" id="UP000077069"/>
    </source>
</evidence>
<dbReference type="PANTHER" id="PTHR23426">
    <property type="entry name" value="FERREDOXIN/ADRENODOXIN"/>
    <property type="match status" value="1"/>
</dbReference>
<keyword evidence="5" id="KW-0411">Iron-sulfur</keyword>
<dbReference type="GeneID" id="28768772"/>
<keyword evidence="2" id="KW-0001">2Fe-2S</keyword>
<dbReference type="InterPro" id="IPR001041">
    <property type="entry name" value="2Fe-2S_ferredoxin-type"/>
</dbReference>
<evidence type="ECO:0000256" key="6">
    <source>
        <dbReference type="ARBA" id="ARBA00034078"/>
    </source>
</evidence>
<reference evidence="8 9" key="1">
    <citation type="submission" date="2016-05" db="EMBL/GenBank/DDBJ databases">
        <title>Comparative analysis of secretome profiles of manganese(II)-oxidizing ascomycete fungi.</title>
        <authorList>
            <consortium name="DOE Joint Genome Institute"/>
            <person name="Zeiner C.A."/>
            <person name="Purvine S.O."/>
            <person name="Zink E.M."/>
            <person name="Wu S."/>
            <person name="Pasa-Tolic L."/>
            <person name="Chaput D.L."/>
            <person name="Haridas S."/>
            <person name="Grigoriev I.V."/>
            <person name="Santelli C.M."/>
            <person name="Hansel C.M."/>
        </authorList>
    </citation>
    <scope>NUCLEOTIDE SEQUENCE [LARGE SCALE GENOMIC DNA]</scope>
    <source>
        <strain evidence="8 9">AP3s5-JAC2a</strain>
    </source>
</reference>
<dbReference type="GO" id="GO:0051537">
    <property type="term" value="F:2 iron, 2 sulfur cluster binding"/>
    <property type="evidence" value="ECO:0007669"/>
    <property type="project" value="UniProtKB-KW"/>
</dbReference>
<keyword evidence="9" id="KW-1185">Reference proteome</keyword>
<dbReference type="Pfam" id="PF00111">
    <property type="entry name" value="Fer2"/>
    <property type="match status" value="1"/>
</dbReference>
<dbReference type="InterPro" id="IPR036010">
    <property type="entry name" value="2Fe-2S_ferredoxin-like_sf"/>
</dbReference>
<evidence type="ECO:0000256" key="5">
    <source>
        <dbReference type="ARBA" id="ARBA00023014"/>
    </source>
</evidence>
<dbReference type="Proteomes" id="UP000077069">
    <property type="component" value="Unassembled WGS sequence"/>
</dbReference>
<dbReference type="EMBL" id="KV441561">
    <property type="protein sequence ID" value="OAF99829.1"/>
    <property type="molecule type" value="Genomic_DNA"/>
</dbReference>
<organism evidence="8 9">
    <name type="scientific">Paraphaeosphaeria sporulosa</name>
    <dbReference type="NCBI Taxonomy" id="1460663"/>
    <lineage>
        <taxon>Eukaryota</taxon>
        <taxon>Fungi</taxon>
        <taxon>Dikarya</taxon>
        <taxon>Ascomycota</taxon>
        <taxon>Pezizomycotina</taxon>
        <taxon>Dothideomycetes</taxon>
        <taxon>Pleosporomycetidae</taxon>
        <taxon>Pleosporales</taxon>
        <taxon>Massarineae</taxon>
        <taxon>Didymosphaeriaceae</taxon>
        <taxon>Paraphaeosphaeria</taxon>
    </lineage>
</organism>
<evidence type="ECO:0000256" key="2">
    <source>
        <dbReference type="ARBA" id="ARBA00022714"/>
    </source>
</evidence>